<accession>A0AAD2DTW9</accession>
<gene>
    <name evidence="1" type="ORF">FPE_LOCUS14617</name>
</gene>
<protein>
    <submittedName>
        <fullName evidence="1">Uncharacterized protein</fullName>
    </submittedName>
</protein>
<evidence type="ECO:0000313" key="2">
    <source>
        <dbReference type="Proteomes" id="UP000834106"/>
    </source>
</evidence>
<dbReference type="Proteomes" id="UP000834106">
    <property type="component" value="Chromosome 9"/>
</dbReference>
<reference evidence="1" key="1">
    <citation type="submission" date="2023-05" db="EMBL/GenBank/DDBJ databases">
        <authorList>
            <person name="Huff M."/>
        </authorList>
    </citation>
    <scope>NUCLEOTIDE SEQUENCE</scope>
</reference>
<sequence>MPFVRLSVYVSELICKRGTDHMTNADYHQMLLRLQWKPQLWRFGVFCLQPASTGNPDGQEILELDNVPDLFKLNFFILTRRLYFRCGARRSTCTVIVLSWEERVTLPCVDLIDLITGRNVGVGSGGGGVTAEKVIRKRMIDKAPPWRNGVERERERDLNWRIGGKVRDLFGRRDKRRK</sequence>
<dbReference type="EMBL" id="OU503044">
    <property type="protein sequence ID" value="CAI9767187.1"/>
    <property type="molecule type" value="Genomic_DNA"/>
</dbReference>
<dbReference type="AlphaFoldDB" id="A0AAD2DTW9"/>
<proteinExistence type="predicted"/>
<name>A0AAD2DTW9_9LAMI</name>
<evidence type="ECO:0000313" key="1">
    <source>
        <dbReference type="EMBL" id="CAI9767187.1"/>
    </source>
</evidence>
<keyword evidence="2" id="KW-1185">Reference proteome</keyword>
<organism evidence="1 2">
    <name type="scientific">Fraxinus pennsylvanica</name>
    <dbReference type="NCBI Taxonomy" id="56036"/>
    <lineage>
        <taxon>Eukaryota</taxon>
        <taxon>Viridiplantae</taxon>
        <taxon>Streptophyta</taxon>
        <taxon>Embryophyta</taxon>
        <taxon>Tracheophyta</taxon>
        <taxon>Spermatophyta</taxon>
        <taxon>Magnoliopsida</taxon>
        <taxon>eudicotyledons</taxon>
        <taxon>Gunneridae</taxon>
        <taxon>Pentapetalae</taxon>
        <taxon>asterids</taxon>
        <taxon>lamiids</taxon>
        <taxon>Lamiales</taxon>
        <taxon>Oleaceae</taxon>
        <taxon>Oleeae</taxon>
        <taxon>Fraxinus</taxon>
    </lineage>
</organism>